<name>A0A8J5VFP0_ZIZPA</name>
<sequence length="72" mass="7586">MPSLLSRSAGGGSCVGRGCHLGVSRDGERQPLPMPEELMADQGVHRLGHPVAGVVKNDIVKLFDTIKSYGVT</sequence>
<dbReference type="EMBL" id="JAAALK010000285">
    <property type="protein sequence ID" value="KAG8065055.1"/>
    <property type="molecule type" value="Genomic_DNA"/>
</dbReference>
<evidence type="ECO:0000313" key="1">
    <source>
        <dbReference type="EMBL" id="KAG8065055.1"/>
    </source>
</evidence>
<dbReference type="Proteomes" id="UP000729402">
    <property type="component" value="Unassembled WGS sequence"/>
</dbReference>
<reference evidence="1" key="1">
    <citation type="journal article" date="2021" name="bioRxiv">
        <title>Whole Genome Assembly and Annotation of Northern Wild Rice, Zizania palustris L., Supports a Whole Genome Duplication in the Zizania Genus.</title>
        <authorList>
            <person name="Haas M."/>
            <person name="Kono T."/>
            <person name="Macchietto M."/>
            <person name="Millas R."/>
            <person name="McGilp L."/>
            <person name="Shao M."/>
            <person name="Duquette J."/>
            <person name="Hirsch C.N."/>
            <person name="Kimball J."/>
        </authorList>
    </citation>
    <scope>NUCLEOTIDE SEQUENCE</scope>
    <source>
        <tissue evidence="1">Fresh leaf tissue</tissue>
    </source>
</reference>
<evidence type="ECO:0000313" key="2">
    <source>
        <dbReference type="Proteomes" id="UP000729402"/>
    </source>
</evidence>
<accession>A0A8J5VFP0</accession>
<reference evidence="1" key="2">
    <citation type="submission" date="2021-02" db="EMBL/GenBank/DDBJ databases">
        <authorList>
            <person name="Kimball J.A."/>
            <person name="Haas M.W."/>
            <person name="Macchietto M."/>
            <person name="Kono T."/>
            <person name="Duquette J."/>
            <person name="Shao M."/>
        </authorList>
    </citation>
    <scope>NUCLEOTIDE SEQUENCE</scope>
    <source>
        <tissue evidence="1">Fresh leaf tissue</tissue>
    </source>
</reference>
<gene>
    <name evidence="1" type="ORF">GUJ93_ZPchr0004g38787</name>
</gene>
<proteinExistence type="predicted"/>
<dbReference type="AlphaFoldDB" id="A0A8J5VFP0"/>
<comment type="caution">
    <text evidence="1">The sequence shown here is derived from an EMBL/GenBank/DDBJ whole genome shotgun (WGS) entry which is preliminary data.</text>
</comment>
<protein>
    <submittedName>
        <fullName evidence="1">Uncharacterized protein</fullName>
    </submittedName>
</protein>
<organism evidence="1 2">
    <name type="scientific">Zizania palustris</name>
    <name type="common">Northern wild rice</name>
    <dbReference type="NCBI Taxonomy" id="103762"/>
    <lineage>
        <taxon>Eukaryota</taxon>
        <taxon>Viridiplantae</taxon>
        <taxon>Streptophyta</taxon>
        <taxon>Embryophyta</taxon>
        <taxon>Tracheophyta</taxon>
        <taxon>Spermatophyta</taxon>
        <taxon>Magnoliopsida</taxon>
        <taxon>Liliopsida</taxon>
        <taxon>Poales</taxon>
        <taxon>Poaceae</taxon>
        <taxon>BOP clade</taxon>
        <taxon>Oryzoideae</taxon>
        <taxon>Oryzeae</taxon>
        <taxon>Zizaniinae</taxon>
        <taxon>Zizania</taxon>
    </lineage>
</organism>
<keyword evidence="2" id="KW-1185">Reference proteome</keyword>